<keyword evidence="7 11" id="KW-0560">Oxidoreductase</keyword>
<dbReference type="PANTHER" id="PTHR48099:SF5">
    <property type="entry name" value="C-1-TETRAHYDROFOLATE SYNTHASE, CYTOPLASMIC"/>
    <property type="match status" value="1"/>
</dbReference>
<evidence type="ECO:0000313" key="14">
    <source>
        <dbReference type="EMBL" id="CCU77880.1"/>
    </source>
</evidence>
<dbReference type="CDD" id="cd01080">
    <property type="entry name" value="NAD_bind_m-THF_DH_Cyclohyd"/>
    <property type="match status" value="1"/>
</dbReference>
<reference evidence="15" key="1">
    <citation type="journal article" date="2013" name="Genome Announc.">
        <title>Genome Sequence of Halanaerobium saccharolyticum subsp. saccharolyticum Strain DSM 6643T, a Halophilic Hydrogen-Producing Bacterium.</title>
        <authorList>
            <person name="Kivisto A."/>
            <person name="Larjo A."/>
            <person name="Ciranna A."/>
            <person name="Santala V."/>
            <person name="Roos C."/>
            <person name="Karp M."/>
        </authorList>
    </citation>
    <scope>NUCLEOTIDE SEQUENCE [LARGE SCALE GENOMIC DNA]</scope>
    <source>
        <strain evidence="15">DSM 6643</strain>
    </source>
</reference>
<feature type="binding site" evidence="11">
    <location>
        <position position="226"/>
    </location>
    <ligand>
        <name>NADP(+)</name>
        <dbReference type="ChEBI" id="CHEBI:58349"/>
    </ligand>
</feature>
<keyword evidence="10 11" id="KW-0511">Multifunctional enzyme</keyword>
<evidence type="ECO:0000256" key="6">
    <source>
        <dbReference type="ARBA" id="ARBA00022857"/>
    </source>
</evidence>
<organism evidence="14 15">
    <name type="scientific">Halanaerobium saccharolyticum subsp. saccharolyticum DSM 6643</name>
    <dbReference type="NCBI Taxonomy" id="1293054"/>
    <lineage>
        <taxon>Bacteria</taxon>
        <taxon>Bacillati</taxon>
        <taxon>Bacillota</taxon>
        <taxon>Clostridia</taxon>
        <taxon>Halanaerobiales</taxon>
        <taxon>Halanaerobiaceae</taxon>
        <taxon>Halanaerobium</taxon>
    </lineage>
</organism>
<dbReference type="eggNOG" id="COG0190">
    <property type="taxonomic scope" value="Bacteria"/>
</dbReference>
<keyword evidence="6 11" id="KW-0521">NADP</keyword>
<dbReference type="InParanoid" id="M5DY53"/>
<feature type="binding site" evidence="11">
    <location>
        <begin position="160"/>
        <end position="162"/>
    </location>
    <ligand>
        <name>NADP(+)</name>
        <dbReference type="ChEBI" id="CHEBI:58349"/>
    </ligand>
</feature>
<evidence type="ECO:0000259" key="12">
    <source>
        <dbReference type="Pfam" id="PF00763"/>
    </source>
</evidence>
<dbReference type="EMBL" id="CAUI01000005">
    <property type="protein sequence ID" value="CCU77880.1"/>
    <property type="molecule type" value="Genomic_DNA"/>
</dbReference>
<feature type="domain" description="Tetrahydrofolate dehydrogenase/cyclohydrolase NAD(P)-binding" evidence="13">
    <location>
        <begin position="134"/>
        <end position="273"/>
    </location>
</feature>
<dbReference type="HAMAP" id="MF_01576">
    <property type="entry name" value="THF_DHG_CYH"/>
    <property type="match status" value="1"/>
</dbReference>
<keyword evidence="5 11" id="KW-0378">Hydrolase</keyword>
<protein>
    <recommendedName>
        <fullName evidence="11">Bifunctional protein FolD</fullName>
    </recommendedName>
    <domain>
        <recommendedName>
            <fullName evidence="11">Methylenetetrahydrofolate dehydrogenase</fullName>
            <ecNumber evidence="11">1.5.1.5</ecNumber>
        </recommendedName>
    </domain>
    <domain>
        <recommendedName>
            <fullName evidence="11">Methenyltetrahydrofolate cyclohydrolase</fullName>
            <ecNumber evidence="11">3.5.4.9</ecNumber>
        </recommendedName>
    </domain>
</protein>
<dbReference type="InterPro" id="IPR020631">
    <property type="entry name" value="THF_DH/CycHdrlase_NAD-bd_dom"/>
</dbReference>
<proteinExistence type="inferred from homology"/>
<comment type="catalytic activity">
    <reaction evidence="11">
        <text>(6R)-5,10-methylene-5,6,7,8-tetrahydrofolate + NADP(+) = (6R)-5,10-methenyltetrahydrofolate + NADPH</text>
        <dbReference type="Rhea" id="RHEA:22812"/>
        <dbReference type="ChEBI" id="CHEBI:15636"/>
        <dbReference type="ChEBI" id="CHEBI:57455"/>
        <dbReference type="ChEBI" id="CHEBI:57783"/>
        <dbReference type="ChEBI" id="CHEBI:58349"/>
        <dbReference type="EC" id="1.5.1.5"/>
    </reaction>
</comment>
<comment type="similarity">
    <text evidence="11">Belongs to the tetrahydrofolate dehydrogenase/cyclohydrolase family.</text>
</comment>
<dbReference type="Gene3D" id="3.40.50.720">
    <property type="entry name" value="NAD(P)-binding Rossmann-like Domain"/>
    <property type="match status" value="1"/>
</dbReference>
<dbReference type="Pfam" id="PF00763">
    <property type="entry name" value="THF_DHG_CYH"/>
    <property type="match status" value="1"/>
</dbReference>
<dbReference type="GO" id="GO:0004488">
    <property type="term" value="F:methylenetetrahydrofolate dehydrogenase (NADP+) activity"/>
    <property type="evidence" value="ECO:0007669"/>
    <property type="project" value="UniProtKB-UniRule"/>
</dbReference>
<evidence type="ECO:0000256" key="5">
    <source>
        <dbReference type="ARBA" id="ARBA00022801"/>
    </source>
</evidence>
<dbReference type="GO" id="GO:0035999">
    <property type="term" value="P:tetrahydrofolate interconversion"/>
    <property type="evidence" value="ECO:0007669"/>
    <property type="project" value="UniProtKB-UniRule"/>
</dbReference>
<dbReference type="UniPathway" id="UPA00193"/>
<name>M5DY53_9FIRM</name>
<keyword evidence="8 11" id="KW-0368">Histidine biosynthesis</keyword>
<comment type="subunit">
    <text evidence="11">Homodimer.</text>
</comment>
<evidence type="ECO:0000256" key="9">
    <source>
        <dbReference type="ARBA" id="ARBA00023167"/>
    </source>
</evidence>
<keyword evidence="3 11" id="KW-0028">Amino-acid biosynthesis</keyword>
<gene>
    <name evidence="11" type="primary">folD</name>
    <name evidence="14" type="ORF">HSACCH_00244</name>
</gene>
<dbReference type="SUPFAM" id="SSF51735">
    <property type="entry name" value="NAD(P)-binding Rossmann-fold domains"/>
    <property type="match status" value="1"/>
</dbReference>
<dbReference type="GO" id="GO:0006164">
    <property type="term" value="P:purine nucleotide biosynthetic process"/>
    <property type="evidence" value="ECO:0007669"/>
    <property type="project" value="UniProtKB-KW"/>
</dbReference>
<evidence type="ECO:0000259" key="13">
    <source>
        <dbReference type="Pfam" id="PF02882"/>
    </source>
</evidence>
<evidence type="ECO:0000256" key="2">
    <source>
        <dbReference type="ARBA" id="ARBA00022563"/>
    </source>
</evidence>
<dbReference type="EC" id="3.5.4.9" evidence="11"/>
<dbReference type="GO" id="GO:0004477">
    <property type="term" value="F:methenyltetrahydrofolate cyclohydrolase activity"/>
    <property type="evidence" value="ECO:0007669"/>
    <property type="project" value="UniProtKB-UniRule"/>
</dbReference>
<evidence type="ECO:0000256" key="7">
    <source>
        <dbReference type="ARBA" id="ARBA00023002"/>
    </source>
</evidence>
<dbReference type="InterPro" id="IPR046346">
    <property type="entry name" value="Aminoacid_DH-like_N_sf"/>
</dbReference>
<keyword evidence="15" id="KW-1185">Reference proteome</keyword>
<dbReference type="RefSeq" id="WP_005487259.1">
    <property type="nucleotide sequence ID" value="NZ_CAUI01000005.1"/>
</dbReference>
<evidence type="ECO:0000256" key="4">
    <source>
        <dbReference type="ARBA" id="ARBA00022755"/>
    </source>
</evidence>
<feature type="domain" description="Tetrahydrofolate dehydrogenase/cyclohydrolase catalytic" evidence="12">
    <location>
        <begin position="4"/>
        <end position="115"/>
    </location>
</feature>
<comment type="caution">
    <text evidence="14">The sequence shown here is derived from an EMBL/GenBank/DDBJ whole genome shotgun (WGS) entry which is preliminary data.</text>
</comment>
<evidence type="ECO:0000256" key="1">
    <source>
        <dbReference type="ARBA" id="ARBA00004777"/>
    </source>
</evidence>
<evidence type="ECO:0000256" key="10">
    <source>
        <dbReference type="ARBA" id="ARBA00023268"/>
    </source>
</evidence>
<dbReference type="FunFam" id="3.40.50.720:FF:000094">
    <property type="entry name" value="Bifunctional protein FolD"/>
    <property type="match status" value="1"/>
</dbReference>
<dbReference type="InterPro" id="IPR020630">
    <property type="entry name" value="THF_DH/CycHdrlase_cat_dom"/>
</dbReference>
<dbReference type="Gene3D" id="3.40.50.10860">
    <property type="entry name" value="Leucine Dehydrogenase, chain A, domain 1"/>
    <property type="match status" value="1"/>
</dbReference>
<keyword evidence="4 11" id="KW-0658">Purine biosynthesis</keyword>
<dbReference type="GO" id="GO:0005829">
    <property type="term" value="C:cytosol"/>
    <property type="evidence" value="ECO:0007669"/>
    <property type="project" value="TreeGrafter"/>
</dbReference>
<evidence type="ECO:0000313" key="15">
    <source>
        <dbReference type="Proteomes" id="UP000012063"/>
    </source>
</evidence>
<dbReference type="EC" id="1.5.1.5" evidence="11"/>
<dbReference type="InterPro" id="IPR000672">
    <property type="entry name" value="THF_DH/CycHdrlase"/>
</dbReference>
<dbReference type="AlphaFoldDB" id="M5DY53"/>
<dbReference type="Proteomes" id="UP000012063">
    <property type="component" value="Unassembled WGS sequence"/>
</dbReference>
<dbReference type="GO" id="GO:0000105">
    <property type="term" value="P:L-histidine biosynthetic process"/>
    <property type="evidence" value="ECO:0007669"/>
    <property type="project" value="UniProtKB-KW"/>
</dbReference>
<dbReference type="STRING" id="1293054.HSACCH_00244"/>
<keyword evidence="9 11" id="KW-0486">Methionine biosynthesis</keyword>
<sequence length="280" mass="30869">MKKLNGKIIAEKIKNNLIEEVKKLKEKTGKAAHLVVLQYGEDEASKAYAQRIEKNCKNIGIEFEYQQFIEEPGKFKEILKKANQDPQITSIMVQQPLPKNLKDSLEMINPQKDVEGITSASLGKLFVGLETLNPATAEACMEILDYYDIPIKGQRAVVVGRSNIVGKPVSILLQQKHATVTMCHSRTKDLEWELKQADIVIAAVGSAEMIKGTMLNENSIIIDVGTNFIDGKLLGDVDFDSAAEKVKAITPVPGGVGTVTNQILMRNIVKSFKILHGITI</sequence>
<comment type="function">
    <text evidence="11">Catalyzes the oxidation of 5,10-methylenetetrahydrofolate to 5,10-methenyltetrahydrofolate and then the hydrolysis of 5,10-methenyltetrahydrofolate to 10-formyltetrahydrofolate.</text>
</comment>
<dbReference type="OrthoDB" id="9803580at2"/>
<dbReference type="Pfam" id="PF02882">
    <property type="entry name" value="THF_DHG_CYH_C"/>
    <property type="match status" value="1"/>
</dbReference>
<dbReference type="FunCoup" id="M5DY53">
    <property type="interactions" value="369"/>
</dbReference>
<dbReference type="SUPFAM" id="SSF53223">
    <property type="entry name" value="Aminoacid dehydrogenase-like, N-terminal domain"/>
    <property type="match status" value="1"/>
</dbReference>
<dbReference type="PANTHER" id="PTHR48099">
    <property type="entry name" value="C-1-TETRAHYDROFOLATE SYNTHASE, CYTOPLASMIC-RELATED"/>
    <property type="match status" value="1"/>
</dbReference>
<dbReference type="InterPro" id="IPR036291">
    <property type="entry name" value="NAD(P)-bd_dom_sf"/>
</dbReference>
<dbReference type="PRINTS" id="PR00085">
    <property type="entry name" value="THFDHDRGNASE"/>
</dbReference>
<evidence type="ECO:0000256" key="11">
    <source>
        <dbReference type="HAMAP-Rule" id="MF_01576"/>
    </source>
</evidence>
<comment type="pathway">
    <text evidence="1 11">One-carbon metabolism; tetrahydrofolate interconversion.</text>
</comment>
<comment type="catalytic activity">
    <reaction evidence="11">
        <text>(6R)-5,10-methenyltetrahydrofolate + H2O = (6R)-10-formyltetrahydrofolate + H(+)</text>
        <dbReference type="Rhea" id="RHEA:23700"/>
        <dbReference type="ChEBI" id="CHEBI:15377"/>
        <dbReference type="ChEBI" id="CHEBI:15378"/>
        <dbReference type="ChEBI" id="CHEBI:57455"/>
        <dbReference type="ChEBI" id="CHEBI:195366"/>
        <dbReference type="EC" id="3.5.4.9"/>
    </reaction>
</comment>
<keyword evidence="2 11" id="KW-0554">One-carbon metabolism</keyword>
<dbReference type="GO" id="GO:0009086">
    <property type="term" value="P:methionine biosynthetic process"/>
    <property type="evidence" value="ECO:0007669"/>
    <property type="project" value="UniProtKB-KW"/>
</dbReference>
<evidence type="ECO:0000256" key="8">
    <source>
        <dbReference type="ARBA" id="ARBA00023102"/>
    </source>
</evidence>
<evidence type="ECO:0000256" key="3">
    <source>
        <dbReference type="ARBA" id="ARBA00022605"/>
    </source>
</evidence>
<accession>M5DY53</accession>
<comment type="caution">
    <text evidence="11">Lacks conserved residue(s) required for the propagation of feature annotation.</text>
</comment>